<keyword evidence="3" id="KW-1185">Reference proteome</keyword>
<feature type="region of interest" description="Disordered" evidence="1">
    <location>
        <begin position="99"/>
        <end position="121"/>
    </location>
</feature>
<evidence type="ECO:0000313" key="3">
    <source>
        <dbReference type="Proteomes" id="UP000478052"/>
    </source>
</evidence>
<gene>
    <name evidence="2" type="ORF">FWK35_00039230</name>
</gene>
<dbReference type="Proteomes" id="UP000478052">
    <property type="component" value="Unassembled WGS sequence"/>
</dbReference>
<sequence>MDDVTFTNSSNSDFFVTDDDVHRSSSKIADTLDLAVCQPATMVHLRSLEQLTGRWTFLSMPQDVNLTAYGKQFSDEWPSFRVEVDCDVLSQAKDFATEETLDGRTQSSRGSDAKESTAPSGPNKFVRQCVAYIGRLFTLDFYRAVCLYFLPIVTFRNRGRSTYTNAR</sequence>
<dbReference type="AlphaFoldDB" id="A0A6G0W042"/>
<accession>A0A6G0W042</accession>
<comment type="caution">
    <text evidence="2">The sequence shown here is derived from an EMBL/GenBank/DDBJ whole genome shotgun (WGS) entry which is preliminary data.</text>
</comment>
<protein>
    <submittedName>
        <fullName evidence="2">Uncharacterized protein</fullName>
    </submittedName>
</protein>
<evidence type="ECO:0000313" key="2">
    <source>
        <dbReference type="EMBL" id="KAF0714437.1"/>
    </source>
</evidence>
<reference evidence="2 3" key="1">
    <citation type="submission" date="2019-08" db="EMBL/GenBank/DDBJ databases">
        <title>Whole genome of Aphis craccivora.</title>
        <authorList>
            <person name="Voronova N.V."/>
            <person name="Shulinski R.S."/>
            <person name="Bandarenka Y.V."/>
            <person name="Zhorov D.G."/>
            <person name="Warner D."/>
        </authorList>
    </citation>
    <scope>NUCLEOTIDE SEQUENCE [LARGE SCALE GENOMIC DNA]</scope>
    <source>
        <strain evidence="2">180601</strain>
        <tissue evidence="2">Whole Body</tissue>
    </source>
</reference>
<proteinExistence type="predicted"/>
<name>A0A6G0W042_APHCR</name>
<evidence type="ECO:0000256" key="1">
    <source>
        <dbReference type="SAM" id="MobiDB-lite"/>
    </source>
</evidence>
<dbReference type="EMBL" id="VUJU01010410">
    <property type="protein sequence ID" value="KAF0714437.1"/>
    <property type="molecule type" value="Genomic_DNA"/>
</dbReference>
<organism evidence="2 3">
    <name type="scientific">Aphis craccivora</name>
    <name type="common">Cowpea aphid</name>
    <dbReference type="NCBI Taxonomy" id="307492"/>
    <lineage>
        <taxon>Eukaryota</taxon>
        <taxon>Metazoa</taxon>
        <taxon>Ecdysozoa</taxon>
        <taxon>Arthropoda</taxon>
        <taxon>Hexapoda</taxon>
        <taxon>Insecta</taxon>
        <taxon>Pterygota</taxon>
        <taxon>Neoptera</taxon>
        <taxon>Paraneoptera</taxon>
        <taxon>Hemiptera</taxon>
        <taxon>Sternorrhyncha</taxon>
        <taxon>Aphidomorpha</taxon>
        <taxon>Aphidoidea</taxon>
        <taxon>Aphididae</taxon>
        <taxon>Aphidini</taxon>
        <taxon>Aphis</taxon>
        <taxon>Aphis</taxon>
    </lineage>
</organism>
<dbReference type="OrthoDB" id="6579669at2759"/>